<organism evidence="2 3">
    <name type="scientific">Fusobacterium necrophorum subsp. funduliforme B35</name>
    <dbReference type="NCBI Taxonomy" id="1226633"/>
    <lineage>
        <taxon>Bacteria</taxon>
        <taxon>Fusobacteriati</taxon>
        <taxon>Fusobacteriota</taxon>
        <taxon>Fusobacteriia</taxon>
        <taxon>Fusobacteriales</taxon>
        <taxon>Fusobacteriaceae</taxon>
        <taxon>Fusobacterium</taxon>
    </lineage>
</organism>
<feature type="domain" description="Fluoroacetyl-CoA-specific thioesterase-like" evidence="1">
    <location>
        <begin position="14"/>
        <end position="117"/>
    </location>
</feature>
<gene>
    <name evidence="2" type="ORF">C095_08830</name>
</gene>
<keyword evidence="2" id="KW-0012">Acyltransferase</keyword>
<dbReference type="GeneID" id="75075304"/>
<dbReference type="GO" id="GO:0016746">
    <property type="term" value="F:acyltransferase activity"/>
    <property type="evidence" value="ECO:0007669"/>
    <property type="project" value="UniProtKB-KW"/>
</dbReference>
<dbReference type="OrthoDB" id="6902891at2"/>
<dbReference type="InterPro" id="IPR029069">
    <property type="entry name" value="HotDog_dom_sf"/>
</dbReference>
<reference evidence="2 3" key="1">
    <citation type="submission" date="2013-08" db="EMBL/GenBank/DDBJ databases">
        <title>An opportunistic ruminal bacterium that causes liver abscesses in cattle.</title>
        <authorList>
            <person name="Benahmed F.H."/>
            <person name="Rasmussen M."/>
            <person name="Harbottle H."/>
            <person name="Soppet D."/>
            <person name="Nagaraja T.G."/>
            <person name="Davidson M."/>
        </authorList>
    </citation>
    <scope>NUCLEOTIDE SEQUENCE [LARGE SCALE GENOMIC DNA]</scope>
    <source>
        <strain evidence="2 3">B35</strain>
    </source>
</reference>
<keyword evidence="2" id="KW-0808">Transferase</keyword>
<dbReference type="RefSeq" id="WP_005952726.1">
    <property type="nucleotide sequence ID" value="NZ_AOJP01000004.1"/>
</dbReference>
<dbReference type="PANTHER" id="PTHR36934:SF1">
    <property type="entry name" value="THIOESTERASE DOMAIN-CONTAINING PROTEIN"/>
    <property type="match status" value="1"/>
</dbReference>
<dbReference type="PATRIC" id="fig|1226633.4.peg.1782"/>
<dbReference type="InterPro" id="IPR054485">
    <property type="entry name" value="FlK-like_dom"/>
</dbReference>
<dbReference type="PANTHER" id="PTHR36934">
    <property type="entry name" value="BLR0278 PROTEIN"/>
    <property type="match status" value="1"/>
</dbReference>
<dbReference type="SUPFAM" id="SSF54637">
    <property type="entry name" value="Thioesterase/thiol ester dehydrase-isomerase"/>
    <property type="match status" value="1"/>
</dbReference>
<evidence type="ECO:0000259" key="1">
    <source>
        <dbReference type="Pfam" id="PF22636"/>
    </source>
</evidence>
<proteinExistence type="predicted"/>
<evidence type="ECO:0000313" key="2">
    <source>
        <dbReference type="EMBL" id="KID48832.1"/>
    </source>
</evidence>
<sequence length="127" mass="13848">MLEVGLKGEVSKVVQAEDTAARVASGLLEVFSTPMMIALMEKAAYTLAEEHLEEGESTVGVEIGSKHMKATPIGVTVKAVATITKIEGRFITFQVQAFEEDGTLIGEGTHLRCIINRQKFIDKLNKR</sequence>
<name>A0A017H5W8_9FUSO</name>
<dbReference type="InterPro" id="IPR025540">
    <property type="entry name" value="FlK"/>
</dbReference>
<dbReference type="Gene3D" id="3.10.129.10">
    <property type="entry name" value="Hotdog Thioesterase"/>
    <property type="match status" value="1"/>
</dbReference>
<dbReference type="EMBL" id="AUZI01000021">
    <property type="protein sequence ID" value="KID48832.1"/>
    <property type="molecule type" value="Genomic_DNA"/>
</dbReference>
<evidence type="ECO:0000313" key="3">
    <source>
        <dbReference type="Proteomes" id="UP000031184"/>
    </source>
</evidence>
<comment type="caution">
    <text evidence="2">The sequence shown here is derived from an EMBL/GenBank/DDBJ whole genome shotgun (WGS) entry which is preliminary data.</text>
</comment>
<dbReference type="AlphaFoldDB" id="A0A017H5W8"/>
<accession>A0A017H5W8</accession>
<dbReference type="Pfam" id="PF22636">
    <property type="entry name" value="FlK"/>
    <property type="match status" value="1"/>
</dbReference>
<dbReference type="Proteomes" id="UP000031184">
    <property type="component" value="Unassembled WGS sequence"/>
</dbReference>
<protein>
    <submittedName>
        <fullName evidence="2">Dihydrolipoamide acyltransferase</fullName>
    </submittedName>
</protein>
<dbReference type="PIRSF" id="PIRSF014972">
    <property type="entry name" value="FlK"/>
    <property type="match status" value="1"/>
</dbReference>